<proteinExistence type="predicted"/>
<gene>
    <name evidence="2" type="ORF">E4U57_005250</name>
</gene>
<evidence type="ECO:0000313" key="2">
    <source>
        <dbReference type="EMBL" id="KAG5953671.1"/>
    </source>
</evidence>
<dbReference type="InterPro" id="IPR013120">
    <property type="entry name" value="FAR_NAD-bd"/>
</dbReference>
<evidence type="ECO:0000259" key="1">
    <source>
        <dbReference type="Pfam" id="PF07993"/>
    </source>
</evidence>
<feature type="domain" description="Thioester reductase (TE)" evidence="1">
    <location>
        <begin position="31"/>
        <end position="72"/>
    </location>
</feature>
<dbReference type="EMBL" id="SRPR01000403">
    <property type="protein sequence ID" value="KAG5953671.1"/>
    <property type="molecule type" value="Genomic_DNA"/>
</dbReference>
<evidence type="ECO:0000313" key="3">
    <source>
        <dbReference type="Proteomes" id="UP000742024"/>
    </source>
</evidence>
<keyword evidence="3" id="KW-1185">Reference proteome</keyword>
<dbReference type="Gene3D" id="3.40.50.720">
    <property type="entry name" value="NAD(P)-binding Rossmann-like Domain"/>
    <property type="match status" value="1"/>
</dbReference>
<dbReference type="Pfam" id="PF07993">
    <property type="entry name" value="NAD_binding_4"/>
    <property type="match status" value="1"/>
</dbReference>
<sequence length="89" mass="9627">MAASGVSQVTQVRSPKTYEAILAEYKNSDRTTITAIIHNGASVHWLKRYADLEATNIGATAQLLQLAVKNSSLGSSLYKYKSEPGSQLI</sequence>
<accession>A0ABQ7P3P1</accession>
<reference evidence="2 3" key="1">
    <citation type="journal article" date="2020" name="bioRxiv">
        <title>Whole genome comparisons of ergot fungi reveals the divergence and evolution of species within the genus Claviceps are the result of varying mechanisms driving genome evolution and host range expansion.</title>
        <authorList>
            <person name="Wyka S.A."/>
            <person name="Mondo S.J."/>
            <person name="Liu M."/>
            <person name="Dettman J."/>
            <person name="Nalam V."/>
            <person name="Broders K.D."/>
        </authorList>
    </citation>
    <scope>NUCLEOTIDE SEQUENCE [LARGE SCALE GENOMIC DNA]</scope>
    <source>
        <strain evidence="2 3">LM583</strain>
    </source>
</reference>
<name>A0ABQ7P3P1_9HYPO</name>
<comment type="caution">
    <text evidence="2">The sequence shown here is derived from an EMBL/GenBank/DDBJ whole genome shotgun (WGS) entry which is preliminary data.</text>
</comment>
<protein>
    <recommendedName>
        <fullName evidence="1">Thioester reductase (TE) domain-containing protein</fullName>
    </recommendedName>
</protein>
<dbReference type="Proteomes" id="UP000742024">
    <property type="component" value="Unassembled WGS sequence"/>
</dbReference>
<organism evidence="2 3">
    <name type="scientific">Claviceps arundinis</name>
    <dbReference type="NCBI Taxonomy" id="1623583"/>
    <lineage>
        <taxon>Eukaryota</taxon>
        <taxon>Fungi</taxon>
        <taxon>Dikarya</taxon>
        <taxon>Ascomycota</taxon>
        <taxon>Pezizomycotina</taxon>
        <taxon>Sordariomycetes</taxon>
        <taxon>Hypocreomycetidae</taxon>
        <taxon>Hypocreales</taxon>
        <taxon>Clavicipitaceae</taxon>
        <taxon>Claviceps</taxon>
    </lineage>
</organism>